<organism evidence="2 3">
    <name type="scientific">Legionella busanensis</name>
    <dbReference type="NCBI Taxonomy" id="190655"/>
    <lineage>
        <taxon>Bacteria</taxon>
        <taxon>Pseudomonadati</taxon>
        <taxon>Pseudomonadota</taxon>
        <taxon>Gammaproteobacteria</taxon>
        <taxon>Legionellales</taxon>
        <taxon>Legionellaceae</taxon>
        <taxon>Legionella</taxon>
    </lineage>
</organism>
<dbReference type="PANTHER" id="PTHR13939">
    <property type="entry name" value="NICOTINAMIDE-NUCLEOTIDE AMIDOHYDROLASE PNCC"/>
    <property type="match status" value="1"/>
</dbReference>
<dbReference type="RefSeq" id="WP_115330269.1">
    <property type="nucleotide sequence ID" value="NZ_CAAAHP010000004.1"/>
</dbReference>
<reference evidence="2 3" key="1">
    <citation type="submission" date="2018-06" db="EMBL/GenBank/DDBJ databases">
        <authorList>
            <consortium name="Pathogen Informatics"/>
            <person name="Doyle S."/>
        </authorList>
    </citation>
    <scope>NUCLEOTIDE SEQUENCE [LARGE SCALE GENOMIC DNA]</scope>
    <source>
        <strain evidence="2 3">NCTC13316</strain>
    </source>
</reference>
<dbReference type="PANTHER" id="PTHR13939:SF0">
    <property type="entry name" value="NMN AMIDOHYDROLASE-LIKE PROTEIN YFAY"/>
    <property type="match status" value="1"/>
</dbReference>
<dbReference type="OrthoDB" id="9801454at2"/>
<proteinExistence type="predicted"/>
<evidence type="ECO:0000259" key="1">
    <source>
        <dbReference type="SMART" id="SM00852"/>
    </source>
</evidence>
<evidence type="ECO:0000313" key="3">
    <source>
        <dbReference type="Proteomes" id="UP000254794"/>
    </source>
</evidence>
<dbReference type="SMART" id="SM00852">
    <property type="entry name" value="MoCF_biosynth"/>
    <property type="match status" value="1"/>
</dbReference>
<dbReference type="Proteomes" id="UP000254794">
    <property type="component" value="Unassembled WGS sequence"/>
</dbReference>
<dbReference type="CDD" id="cd00885">
    <property type="entry name" value="cinA"/>
    <property type="match status" value="1"/>
</dbReference>
<sequence length="364" mass="41639">MTIAFLATGDEIIQGDTLNTNTHQLAHTLNSEGLAVGSHLSCSDDEEDIYQCLRFLSNQYDVIIMIGGLGPTSDDRTRYALSRYLESPLIEFPEALDHIHKRIHQINLALSEGNKQQAKFPAQATLLPNPNGTALGCYIRNHNKLFIMLPGPPRECLPMFNHYVLPLLQQDQHTNKQLLKWRLFGVAESQIAEAIDKALQDINCKTGYRLDMPYVECKVWAEPELVELINKILWPIISPHLITKTHKKASEELIELIQKWQKPLVILDEATGGILQSLLQLPQTYPLIKFHEPNHAAVHFHICGLYEYWSNRPKNGQTSLAIFYRHNRFEGKETHIIPHRSPLVIHYAAELISFRLLHLINQLH</sequence>
<feature type="domain" description="MoaB/Mog" evidence="1">
    <location>
        <begin position="4"/>
        <end position="170"/>
    </location>
</feature>
<dbReference type="SUPFAM" id="SSF53218">
    <property type="entry name" value="Molybdenum cofactor biosynthesis proteins"/>
    <property type="match status" value="1"/>
</dbReference>
<dbReference type="Gene3D" id="3.40.980.10">
    <property type="entry name" value="MoaB/Mog-like domain"/>
    <property type="match status" value="1"/>
</dbReference>
<gene>
    <name evidence="2" type="primary">cinA_1</name>
    <name evidence="2" type="ORF">NCTC13316_00642</name>
</gene>
<dbReference type="AlphaFoldDB" id="A0A378JK19"/>
<protein>
    <submittedName>
        <fullName evidence="2">Competence damage inducible protein CinA</fullName>
    </submittedName>
</protein>
<dbReference type="Pfam" id="PF00994">
    <property type="entry name" value="MoCF_biosynth"/>
    <property type="match status" value="1"/>
</dbReference>
<accession>A0A378JK19</accession>
<dbReference type="EMBL" id="UGOD01000001">
    <property type="protein sequence ID" value="STX50559.1"/>
    <property type="molecule type" value="Genomic_DNA"/>
</dbReference>
<name>A0A378JK19_9GAMM</name>
<keyword evidence="3" id="KW-1185">Reference proteome</keyword>
<evidence type="ECO:0000313" key="2">
    <source>
        <dbReference type="EMBL" id="STX50559.1"/>
    </source>
</evidence>
<dbReference type="InterPro" id="IPR036425">
    <property type="entry name" value="MoaB/Mog-like_dom_sf"/>
</dbReference>
<dbReference type="InterPro" id="IPR050101">
    <property type="entry name" value="CinA"/>
</dbReference>
<dbReference type="InterPro" id="IPR001453">
    <property type="entry name" value="MoaB/Mog_dom"/>
</dbReference>